<comment type="caution">
    <text evidence="2">The sequence shown here is derived from an EMBL/GenBank/DDBJ whole genome shotgun (WGS) entry which is preliminary data.</text>
</comment>
<dbReference type="EMBL" id="JBJJXI010000082">
    <property type="protein sequence ID" value="KAL3395434.1"/>
    <property type="molecule type" value="Genomic_DNA"/>
</dbReference>
<protein>
    <submittedName>
        <fullName evidence="2">Uncharacterized protein</fullName>
    </submittedName>
</protein>
<dbReference type="Proteomes" id="UP001627154">
    <property type="component" value="Unassembled WGS sequence"/>
</dbReference>
<organism evidence="2 3">
    <name type="scientific">Trichogramma kaykai</name>
    <dbReference type="NCBI Taxonomy" id="54128"/>
    <lineage>
        <taxon>Eukaryota</taxon>
        <taxon>Metazoa</taxon>
        <taxon>Ecdysozoa</taxon>
        <taxon>Arthropoda</taxon>
        <taxon>Hexapoda</taxon>
        <taxon>Insecta</taxon>
        <taxon>Pterygota</taxon>
        <taxon>Neoptera</taxon>
        <taxon>Endopterygota</taxon>
        <taxon>Hymenoptera</taxon>
        <taxon>Apocrita</taxon>
        <taxon>Proctotrupomorpha</taxon>
        <taxon>Chalcidoidea</taxon>
        <taxon>Trichogrammatidae</taxon>
        <taxon>Trichogramma</taxon>
    </lineage>
</organism>
<evidence type="ECO:0000313" key="2">
    <source>
        <dbReference type="EMBL" id="KAL3395434.1"/>
    </source>
</evidence>
<dbReference type="AlphaFoldDB" id="A0ABD2WRH5"/>
<keyword evidence="3" id="KW-1185">Reference proteome</keyword>
<feature type="region of interest" description="Disordered" evidence="1">
    <location>
        <begin position="1"/>
        <end position="31"/>
    </location>
</feature>
<evidence type="ECO:0000313" key="3">
    <source>
        <dbReference type="Proteomes" id="UP001627154"/>
    </source>
</evidence>
<feature type="compositionally biased region" description="Basic and acidic residues" evidence="1">
    <location>
        <begin position="1"/>
        <end position="18"/>
    </location>
</feature>
<evidence type="ECO:0000256" key="1">
    <source>
        <dbReference type="SAM" id="MobiDB-lite"/>
    </source>
</evidence>
<sequence>MLARYYEKEKESEREEQTWTKPVKRKSSLWQSEGKKMALACPLKSWSCQEKKEHINSCATNSGYALFFFSLHRAPKDAGCRRMSIYTGEHCAHAFILLQTESQMKVESSSSER</sequence>
<accession>A0ABD2WRH5</accession>
<proteinExistence type="predicted"/>
<name>A0ABD2WRH5_9HYME</name>
<reference evidence="2 3" key="1">
    <citation type="journal article" date="2024" name="bioRxiv">
        <title>A reference genome for Trichogramma kaykai: A tiny desert-dwelling parasitoid wasp with competing sex-ratio distorters.</title>
        <authorList>
            <person name="Culotta J."/>
            <person name="Lindsey A.R."/>
        </authorList>
    </citation>
    <scope>NUCLEOTIDE SEQUENCE [LARGE SCALE GENOMIC DNA]</scope>
    <source>
        <strain evidence="2 3">KSX58</strain>
    </source>
</reference>
<gene>
    <name evidence="2" type="ORF">TKK_010536</name>
</gene>